<evidence type="ECO:0000313" key="6">
    <source>
        <dbReference type="EMBL" id="CAH3180456.1"/>
    </source>
</evidence>
<comment type="caution">
    <text evidence="6">The sequence shown here is derived from an EMBL/GenBank/DDBJ whole genome shotgun (WGS) entry which is preliminary data.</text>
</comment>
<dbReference type="InterPro" id="IPR050173">
    <property type="entry name" value="ABC_transporter_C-like"/>
</dbReference>
<accession>A0ABN8RM39</accession>
<dbReference type="SUPFAM" id="SSF52540">
    <property type="entry name" value="P-loop containing nucleoside triphosphate hydrolases"/>
    <property type="match status" value="1"/>
</dbReference>
<name>A0ABN8RM39_9CNID</name>
<protein>
    <recommendedName>
        <fullName evidence="5">ABC transporter domain-containing protein</fullName>
    </recommendedName>
</protein>
<organism evidence="6 7">
    <name type="scientific">Porites lobata</name>
    <dbReference type="NCBI Taxonomy" id="104759"/>
    <lineage>
        <taxon>Eukaryota</taxon>
        <taxon>Metazoa</taxon>
        <taxon>Cnidaria</taxon>
        <taxon>Anthozoa</taxon>
        <taxon>Hexacorallia</taxon>
        <taxon>Scleractinia</taxon>
        <taxon>Fungiina</taxon>
        <taxon>Poritidae</taxon>
        <taxon>Porites</taxon>
    </lineage>
</organism>
<evidence type="ECO:0000313" key="7">
    <source>
        <dbReference type="Proteomes" id="UP001159405"/>
    </source>
</evidence>
<dbReference type="InterPro" id="IPR003439">
    <property type="entry name" value="ABC_transporter-like_ATP-bd"/>
</dbReference>
<dbReference type="CDD" id="cd03244">
    <property type="entry name" value="ABCC_MRP_domain2"/>
    <property type="match status" value="1"/>
</dbReference>
<gene>
    <name evidence="6" type="ORF">PLOB_00023325</name>
</gene>
<evidence type="ECO:0000259" key="5">
    <source>
        <dbReference type="PROSITE" id="PS50893"/>
    </source>
</evidence>
<proteinExistence type="predicted"/>
<dbReference type="Pfam" id="PF00005">
    <property type="entry name" value="ABC_tran"/>
    <property type="match status" value="1"/>
</dbReference>
<evidence type="ECO:0000256" key="4">
    <source>
        <dbReference type="ARBA" id="ARBA00022840"/>
    </source>
</evidence>
<dbReference type="SMART" id="SM00382">
    <property type="entry name" value="AAA"/>
    <property type="match status" value="1"/>
</dbReference>
<keyword evidence="2" id="KW-0677">Repeat</keyword>
<dbReference type="InterPro" id="IPR027417">
    <property type="entry name" value="P-loop_NTPase"/>
</dbReference>
<dbReference type="InterPro" id="IPR017871">
    <property type="entry name" value="ABC_transporter-like_CS"/>
</dbReference>
<dbReference type="PROSITE" id="PS00211">
    <property type="entry name" value="ABC_TRANSPORTER_1"/>
    <property type="match status" value="1"/>
</dbReference>
<evidence type="ECO:0000256" key="2">
    <source>
        <dbReference type="ARBA" id="ARBA00022737"/>
    </source>
</evidence>
<sequence>MVRMSSELETNIVSVERVKEFSETPTEIGIVGRTGAGKSTLTLALFRILERAGGKIVVDGIDIATIGLQDLRSRLTIIPQDPVLFSGTLRLNLDPFDLHTDEELWKILEISHLKNFVSGLEQGLLHPVSEGGENLSVGQRQLVCLARALLRKSKVLVLDEATAAVDLETDELIQQTIRREFADRTVFTIAHRLNTIMDYTRVMVLDKGFMVEFDTPQALLAQQGIFYSMACDAGLA</sequence>
<evidence type="ECO:0000256" key="1">
    <source>
        <dbReference type="ARBA" id="ARBA00004128"/>
    </source>
</evidence>
<dbReference type="PROSITE" id="PS50893">
    <property type="entry name" value="ABC_TRANSPORTER_2"/>
    <property type="match status" value="1"/>
</dbReference>
<comment type="subcellular location">
    <subcellularLocation>
        <location evidence="1">Vacuole membrane</location>
        <topology evidence="1">Multi-pass membrane protein</topology>
    </subcellularLocation>
</comment>
<keyword evidence="7" id="KW-1185">Reference proteome</keyword>
<dbReference type="Proteomes" id="UP001159405">
    <property type="component" value="Unassembled WGS sequence"/>
</dbReference>
<dbReference type="Gene3D" id="3.40.50.300">
    <property type="entry name" value="P-loop containing nucleotide triphosphate hydrolases"/>
    <property type="match status" value="1"/>
</dbReference>
<dbReference type="PANTHER" id="PTHR24223">
    <property type="entry name" value="ATP-BINDING CASSETTE SUB-FAMILY C"/>
    <property type="match status" value="1"/>
</dbReference>
<dbReference type="EMBL" id="CALNXK010000276">
    <property type="protein sequence ID" value="CAH3180456.1"/>
    <property type="molecule type" value="Genomic_DNA"/>
</dbReference>
<dbReference type="InterPro" id="IPR003593">
    <property type="entry name" value="AAA+_ATPase"/>
</dbReference>
<dbReference type="PANTHER" id="PTHR24223:SF443">
    <property type="entry name" value="MULTIDRUG-RESISTANCE LIKE PROTEIN 1, ISOFORM I"/>
    <property type="match status" value="1"/>
</dbReference>
<keyword evidence="3" id="KW-0547">Nucleotide-binding</keyword>
<keyword evidence="4" id="KW-0067">ATP-binding</keyword>
<feature type="domain" description="ABC transporter" evidence="5">
    <location>
        <begin position="2"/>
        <end position="232"/>
    </location>
</feature>
<reference evidence="6 7" key="1">
    <citation type="submission" date="2022-05" db="EMBL/GenBank/DDBJ databases">
        <authorList>
            <consortium name="Genoscope - CEA"/>
            <person name="William W."/>
        </authorList>
    </citation>
    <scope>NUCLEOTIDE SEQUENCE [LARGE SCALE GENOMIC DNA]</scope>
</reference>
<evidence type="ECO:0000256" key="3">
    <source>
        <dbReference type="ARBA" id="ARBA00022741"/>
    </source>
</evidence>